<keyword evidence="1" id="KW-0812">Transmembrane</keyword>
<organism evidence="2 3">
    <name type="scientific">Scandinavium lactucae</name>
    <dbReference type="NCBI Taxonomy" id="3095028"/>
    <lineage>
        <taxon>Bacteria</taxon>
        <taxon>Pseudomonadati</taxon>
        <taxon>Pseudomonadota</taxon>
        <taxon>Gammaproteobacteria</taxon>
        <taxon>Enterobacterales</taxon>
        <taxon>Enterobacteriaceae</taxon>
        <taxon>Scandinavium</taxon>
    </lineage>
</organism>
<protein>
    <submittedName>
        <fullName evidence="2">Uncharacterized protein</fullName>
    </submittedName>
</protein>
<evidence type="ECO:0000313" key="3">
    <source>
        <dbReference type="Proteomes" id="UP001282336"/>
    </source>
</evidence>
<feature type="transmembrane region" description="Helical" evidence="1">
    <location>
        <begin position="21"/>
        <end position="41"/>
    </location>
</feature>
<accession>A0AAJ2S7N0</accession>
<proteinExistence type="predicted"/>
<dbReference type="EMBL" id="JAWXRC010000030">
    <property type="protein sequence ID" value="MDX6032675.1"/>
    <property type="molecule type" value="Genomic_DNA"/>
</dbReference>
<evidence type="ECO:0000256" key="1">
    <source>
        <dbReference type="SAM" id="Phobius"/>
    </source>
</evidence>
<reference evidence="2" key="1">
    <citation type="submission" date="2023-11" db="EMBL/GenBank/DDBJ databases">
        <title>Scandinavium wanjuensis sp. nov., isolated from lettuce South Korea.</title>
        <authorList>
            <person name="Park J."/>
            <person name="Park S."/>
            <person name="Oh K.K."/>
            <person name="Cho G.S."/>
            <person name="Franz C.M.A.P."/>
        </authorList>
    </citation>
    <scope>NUCLEOTIDE SEQUENCE</scope>
    <source>
        <strain evidence="2">V105_12</strain>
    </source>
</reference>
<dbReference type="RefSeq" id="WP_319629192.1">
    <property type="nucleotide sequence ID" value="NZ_JAWXRB010000005.1"/>
</dbReference>
<gene>
    <name evidence="2" type="ORF">SIL20_14295</name>
</gene>
<comment type="caution">
    <text evidence="2">The sequence shown here is derived from an EMBL/GenBank/DDBJ whole genome shotgun (WGS) entry which is preliminary data.</text>
</comment>
<keyword evidence="1" id="KW-0472">Membrane</keyword>
<evidence type="ECO:0000313" key="2">
    <source>
        <dbReference type="EMBL" id="MDX6032675.1"/>
    </source>
</evidence>
<dbReference type="Proteomes" id="UP001282336">
    <property type="component" value="Unassembled WGS sequence"/>
</dbReference>
<dbReference type="AlphaFoldDB" id="A0AAJ2S7N0"/>
<name>A0AAJ2S7N0_9ENTR</name>
<keyword evidence="1" id="KW-1133">Transmembrane helix</keyword>
<sequence length="283" mass="32110">MIKGLRLKKNAKPPSKKTIAGVIFSILILVATFIGAGWYYFIYQPALAVAEAKRLDDEKLQHDIKSVDTFYLSSLTGGGIPQFIMLLTEIVNSYELLKKFSYIKENYTCNAKGCTFNYQLDKNGTFLVIDKTFWGETYKSSFSDKGFDFKNLKSGLSENKLITAYKANRKITVGLCNDVLSYLYSYNSIVSADWKIIVESAKESKIATLEKTLSKGGKIKFLGLNFIKWSMKYPKMDPDDDRKLLYLASLFDRQAYKESFIIQKIDTFKEKKISGVIVCISGV</sequence>